<sequence length="65" mass="7571">MRRKGRFNISNDFFNTDVLKTETWKENIGLLDSKLSMHLKFSMEPGPLFVKKEHIIPSELSAFEA</sequence>
<name>A0A2K3KJX1_TRIPR</name>
<reference evidence="1 2" key="1">
    <citation type="journal article" date="2014" name="Am. J. Bot.">
        <title>Genome assembly and annotation for red clover (Trifolium pratense; Fabaceae).</title>
        <authorList>
            <person name="Istvanek J."/>
            <person name="Jaros M."/>
            <person name="Krenek A."/>
            <person name="Repkova J."/>
        </authorList>
    </citation>
    <scope>NUCLEOTIDE SEQUENCE [LARGE SCALE GENOMIC DNA]</scope>
    <source>
        <strain evidence="2">cv. Tatra</strain>
        <tissue evidence="1">Young leaves</tissue>
    </source>
</reference>
<dbReference type="AlphaFoldDB" id="A0A2K3KJX1"/>
<gene>
    <name evidence="1" type="ORF">L195_g063119</name>
</gene>
<evidence type="ECO:0000313" key="1">
    <source>
        <dbReference type="EMBL" id="PNX66577.1"/>
    </source>
</evidence>
<protein>
    <submittedName>
        <fullName evidence="1">Uncharacterized protein</fullName>
    </submittedName>
</protein>
<reference evidence="1 2" key="2">
    <citation type="journal article" date="2017" name="Front. Plant Sci.">
        <title>Gene Classification and Mining of Molecular Markers Useful in Red Clover (Trifolium pratense) Breeding.</title>
        <authorList>
            <person name="Istvanek J."/>
            <person name="Dluhosova J."/>
            <person name="Dluhos P."/>
            <person name="Patkova L."/>
            <person name="Nedelnik J."/>
            <person name="Repkova J."/>
        </authorList>
    </citation>
    <scope>NUCLEOTIDE SEQUENCE [LARGE SCALE GENOMIC DNA]</scope>
    <source>
        <strain evidence="2">cv. Tatra</strain>
        <tissue evidence="1">Young leaves</tissue>
    </source>
</reference>
<dbReference type="EMBL" id="ASHM01195611">
    <property type="protein sequence ID" value="PNX66577.1"/>
    <property type="molecule type" value="Genomic_DNA"/>
</dbReference>
<proteinExistence type="predicted"/>
<evidence type="ECO:0000313" key="2">
    <source>
        <dbReference type="Proteomes" id="UP000236291"/>
    </source>
</evidence>
<comment type="caution">
    <text evidence="1">The sequence shown here is derived from an EMBL/GenBank/DDBJ whole genome shotgun (WGS) entry which is preliminary data.</text>
</comment>
<dbReference type="Proteomes" id="UP000236291">
    <property type="component" value="Unassembled WGS sequence"/>
</dbReference>
<accession>A0A2K3KJX1</accession>
<organism evidence="1 2">
    <name type="scientific">Trifolium pratense</name>
    <name type="common">Red clover</name>
    <dbReference type="NCBI Taxonomy" id="57577"/>
    <lineage>
        <taxon>Eukaryota</taxon>
        <taxon>Viridiplantae</taxon>
        <taxon>Streptophyta</taxon>
        <taxon>Embryophyta</taxon>
        <taxon>Tracheophyta</taxon>
        <taxon>Spermatophyta</taxon>
        <taxon>Magnoliopsida</taxon>
        <taxon>eudicotyledons</taxon>
        <taxon>Gunneridae</taxon>
        <taxon>Pentapetalae</taxon>
        <taxon>rosids</taxon>
        <taxon>fabids</taxon>
        <taxon>Fabales</taxon>
        <taxon>Fabaceae</taxon>
        <taxon>Papilionoideae</taxon>
        <taxon>50 kb inversion clade</taxon>
        <taxon>NPAAA clade</taxon>
        <taxon>Hologalegina</taxon>
        <taxon>IRL clade</taxon>
        <taxon>Trifolieae</taxon>
        <taxon>Trifolium</taxon>
    </lineage>
</organism>
<feature type="non-terminal residue" evidence="1">
    <location>
        <position position="65"/>
    </location>
</feature>